<keyword evidence="9 10" id="KW-0472">Membrane</keyword>
<feature type="transmembrane region" description="Helical" evidence="10">
    <location>
        <begin position="12"/>
        <end position="35"/>
    </location>
</feature>
<evidence type="ECO:0000313" key="11">
    <source>
        <dbReference type="EMBL" id="MFD2673673.1"/>
    </source>
</evidence>
<feature type="transmembrane region" description="Helical" evidence="10">
    <location>
        <begin position="224"/>
        <end position="248"/>
    </location>
</feature>
<evidence type="ECO:0000256" key="8">
    <source>
        <dbReference type="ARBA" id="ARBA00023065"/>
    </source>
</evidence>
<evidence type="ECO:0000256" key="3">
    <source>
        <dbReference type="ARBA" id="ARBA00022475"/>
    </source>
</evidence>
<accession>A0ABW5RFD6</accession>
<feature type="transmembrane region" description="Helical" evidence="10">
    <location>
        <begin position="74"/>
        <end position="98"/>
    </location>
</feature>
<proteinExistence type="predicted"/>
<comment type="caution">
    <text evidence="11">The sequence shown here is derived from an EMBL/GenBank/DDBJ whole genome shotgun (WGS) entry which is preliminary data.</text>
</comment>
<keyword evidence="5 10" id="KW-0812">Transmembrane</keyword>
<feature type="transmembrane region" description="Helical" evidence="10">
    <location>
        <begin position="125"/>
        <end position="146"/>
    </location>
</feature>
<protein>
    <submittedName>
        <fullName evidence="11">TrkH family potassium uptake protein</fullName>
    </submittedName>
</protein>
<evidence type="ECO:0000256" key="7">
    <source>
        <dbReference type="ARBA" id="ARBA00022989"/>
    </source>
</evidence>
<dbReference type="NCBIfam" id="TIGR00933">
    <property type="entry name" value="2a38"/>
    <property type="match status" value="1"/>
</dbReference>
<evidence type="ECO:0000313" key="12">
    <source>
        <dbReference type="Proteomes" id="UP001597497"/>
    </source>
</evidence>
<keyword evidence="3" id="KW-1003">Cell membrane</keyword>
<evidence type="ECO:0000256" key="1">
    <source>
        <dbReference type="ARBA" id="ARBA00004651"/>
    </source>
</evidence>
<feature type="transmembrane region" description="Helical" evidence="10">
    <location>
        <begin position="343"/>
        <end position="367"/>
    </location>
</feature>
<dbReference type="EMBL" id="JBHUMM010000045">
    <property type="protein sequence ID" value="MFD2673673.1"/>
    <property type="molecule type" value="Genomic_DNA"/>
</dbReference>
<keyword evidence="6" id="KW-0630">Potassium</keyword>
<feature type="transmembrane region" description="Helical" evidence="10">
    <location>
        <begin position="402"/>
        <end position="426"/>
    </location>
</feature>
<evidence type="ECO:0000256" key="6">
    <source>
        <dbReference type="ARBA" id="ARBA00022958"/>
    </source>
</evidence>
<dbReference type="PANTHER" id="PTHR32024:SF1">
    <property type="entry name" value="KTR SYSTEM POTASSIUM UPTAKE PROTEIN B"/>
    <property type="match status" value="1"/>
</dbReference>
<dbReference type="InterPro" id="IPR003445">
    <property type="entry name" value="Cat_transpt"/>
</dbReference>
<evidence type="ECO:0000256" key="5">
    <source>
        <dbReference type="ARBA" id="ARBA00022692"/>
    </source>
</evidence>
<dbReference type="RefSeq" id="WP_379931256.1">
    <property type="nucleotide sequence ID" value="NZ_JBHUMM010000045.1"/>
</dbReference>
<evidence type="ECO:0000256" key="9">
    <source>
        <dbReference type="ARBA" id="ARBA00023136"/>
    </source>
</evidence>
<dbReference type="InterPro" id="IPR004772">
    <property type="entry name" value="TrkH"/>
</dbReference>
<sequence>MKRRHAQFAASRFLVNGFMLVTIVGALLLSLPIASEKGQDLSFIDALFTSTSAVCVTGLIVIDTPSQFSVFGEMVIMVLIQIGGLGFMTFSVLIAVLLGKRIGLRERMLLQQSTNAVNPAGVVKLSLGIFFIALVVETVAAAILTIRFAPDLGWSRASYYAVFHAISAFNNAGFSLWPDNLMRYVGDPVVNMVITMLFLIGGIGFFVVLDVIRKRKWVAFSLHTKIVLSASLFLCVAGPLVITLIEWFNPKTFGMLSFSERLWAGYFQGVVTRTAGFNTLNIPDMMTASQFVMIFFMFIGASSGSTGGGIKTNTMVILLLSIWSTIRGEKHMHIFKRRIAIDLVFRALAVVMISIMVVLLSALLLTLTEHSLQKDFMEILFESTSAFATVGLSMGLTYELSFWGKVVIIATMFIGRLGPLTLAYAMSQTSNQQDYKYVEEKLMIG</sequence>
<gene>
    <name evidence="11" type="ORF">ACFSUC_19155</name>
</gene>
<organism evidence="11 12">
    <name type="scientific">Marinicrinis sediminis</name>
    <dbReference type="NCBI Taxonomy" id="1652465"/>
    <lineage>
        <taxon>Bacteria</taxon>
        <taxon>Bacillati</taxon>
        <taxon>Bacillota</taxon>
        <taxon>Bacilli</taxon>
        <taxon>Bacillales</taxon>
        <taxon>Paenibacillaceae</taxon>
    </lineage>
</organism>
<dbReference type="PANTHER" id="PTHR32024">
    <property type="entry name" value="TRK SYSTEM POTASSIUM UPTAKE PROTEIN TRKG-RELATED"/>
    <property type="match status" value="1"/>
</dbReference>
<keyword evidence="12" id="KW-1185">Reference proteome</keyword>
<keyword evidence="4" id="KW-0633">Potassium transport</keyword>
<evidence type="ECO:0000256" key="2">
    <source>
        <dbReference type="ARBA" id="ARBA00022448"/>
    </source>
</evidence>
<keyword evidence="2" id="KW-0813">Transport</keyword>
<feature type="transmembrane region" description="Helical" evidence="10">
    <location>
        <begin position="291"/>
        <end position="322"/>
    </location>
</feature>
<keyword evidence="8" id="KW-0406">Ion transport</keyword>
<evidence type="ECO:0000256" key="4">
    <source>
        <dbReference type="ARBA" id="ARBA00022538"/>
    </source>
</evidence>
<keyword evidence="7 10" id="KW-1133">Transmembrane helix</keyword>
<evidence type="ECO:0000256" key="10">
    <source>
        <dbReference type="SAM" id="Phobius"/>
    </source>
</evidence>
<dbReference type="Proteomes" id="UP001597497">
    <property type="component" value="Unassembled WGS sequence"/>
</dbReference>
<dbReference type="Pfam" id="PF02386">
    <property type="entry name" value="TrkH"/>
    <property type="match status" value="1"/>
</dbReference>
<reference evidence="12" key="1">
    <citation type="journal article" date="2019" name="Int. J. Syst. Evol. Microbiol.">
        <title>The Global Catalogue of Microorganisms (GCM) 10K type strain sequencing project: providing services to taxonomists for standard genome sequencing and annotation.</title>
        <authorList>
            <consortium name="The Broad Institute Genomics Platform"/>
            <consortium name="The Broad Institute Genome Sequencing Center for Infectious Disease"/>
            <person name="Wu L."/>
            <person name="Ma J."/>
        </authorList>
    </citation>
    <scope>NUCLEOTIDE SEQUENCE [LARGE SCALE GENOMIC DNA]</scope>
    <source>
        <strain evidence="12">KCTC 33676</strain>
    </source>
</reference>
<feature type="transmembrane region" description="Helical" evidence="10">
    <location>
        <begin position="189"/>
        <end position="212"/>
    </location>
</feature>
<name>A0ABW5RFD6_9BACL</name>
<comment type="subcellular location">
    <subcellularLocation>
        <location evidence="1">Cell membrane</location>
        <topology evidence="1">Multi-pass membrane protein</topology>
    </subcellularLocation>
</comment>